<evidence type="ECO:0000256" key="2">
    <source>
        <dbReference type="SAM" id="MobiDB-lite"/>
    </source>
</evidence>
<proteinExistence type="predicted"/>
<feature type="compositionally biased region" description="Low complexity" evidence="2">
    <location>
        <begin position="72"/>
        <end position="85"/>
    </location>
</feature>
<dbReference type="EMBL" id="OUUW01000004">
    <property type="protein sequence ID" value="SPP79264.1"/>
    <property type="molecule type" value="Genomic_DNA"/>
</dbReference>
<evidence type="ECO:0000313" key="4">
    <source>
        <dbReference type="Proteomes" id="UP000268350"/>
    </source>
</evidence>
<evidence type="ECO:0000256" key="1">
    <source>
        <dbReference type="SAM" id="Coils"/>
    </source>
</evidence>
<dbReference type="Proteomes" id="UP000268350">
    <property type="component" value="Unassembled WGS sequence"/>
</dbReference>
<accession>A0A3B0JAD7</accession>
<reference evidence="4" key="1">
    <citation type="submission" date="2018-01" db="EMBL/GenBank/DDBJ databases">
        <authorList>
            <person name="Alioto T."/>
            <person name="Alioto T."/>
        </authorList>
    </citation>
    <scope>NUCLEOTIDE SEQUENCE [LARGE SCALE GENOMIC DNA]</scope>
</reference>
<evidence type="ECO:0000313" key="3">
    <source>
        <dbReference type="EMBL" id="SPP79264.1"/>
    </source>
</evidence>
<feature type="region of interest" description="Disordered" evidence="2">
    <location>
        <begin position="487"/>
        <end position="508"/>
    </location>
</feature>
<gene>
    <name evidence="3" type="ORF">DGUA_6G012083</name>
</gene>
<keyword evidence="1" id="KW-0175">Coiled coil</keyword>
<dbReference type="OrthoDB" id="7694231at2759"/>
<dbReference type="AlphaFoldDB" id="A0A3B0JAD7"/>
<dbReference type="OMA" id="NTIMLHA"/>
<feature type="compositionally biased region" description="Polar residues" evidence="2">
    <location>
        <begin position="8"/>
        <end position="21"/>
    </location>
</feature>
<sequence length="508" mass="57923">MKPKSPRMRQTQLTGLTNQSPRARAPYTKSLIPGTSQKRRSFAPRSNQNKNNGPFDKKKNEQLPAKHPPAGLLTPSSSDTSLTSTVARRGQRSCTVMPKVMSLLKEPKPVAPILTLKRQQTAAMINYRARKSVSQMDIKEARRTGQYQLVAHVPSAGSKDNQTVAAAGLDASMSKLLLQDAAQMSDVPKGRVSFVVSSDQDARVASLKIFNTIMLHAWRKRRESVRQITQQLEDQKKILLKTRNQLHLYTSLFSVEQRRNGTLSDQLRQSYREAADTKLSYEELHLQLEKIKSEKQQLCDELKEKNKEIKILKEVQDTLNGDLFYANADKEVQMLQIAQLHRNLQKSLDIQREQAASLELAKIETVRTMKVIEEIYKEMDNTKKLQAASEEKYNKLLEHANQLELCAQQMKDQVDLLQSCLAATMGQRIRQCLIQREVYQQATFRVLHFVADYVLPGHAPPPSIPQAVRMIKERFFSKLSAEEKVDPKDEKSLKEFLNESEENKESSK</sequence>
<name>A0A3B0JAD7_DROGU</name>
<organism evidence="3 4">
    <name type="scientific">Drosophila guanche</name>
    <name type="common">Fruit fly</name>
    <dbReference type="NCBI Taxonomy" id="7266"/>
    <lineage>
        <taxon>Eukaryota</taxon>
        <taxon>Metazoa</taxon>
        <taxon>Ecdysozoa</taxon>
        <taxon>Arthropoda</taxon>
        <taxon>Hexapoda</taxon>
        <taxon>Insecta</taxon>
        <taxon>Pterygota</taxon>
        <taxon>Neoptera</taxon>
        <taxon>Endopterygota</taxon>
        <taxon>Diptera</taxon>
        <taxon>Brachycera</taxon>
        <taxon>Muscomorpha</taxon>
        <taxon>Ephydroidea</taxon>
        <taxon>Drosophilidae</taxon>
        <taxon>Drosophila</taxon>
        <taxon>Sophophora</taxon>
    </lineage>
</organism>
<protein>
    <submittedName>
        <fullName evidence="3">Uncharacterized protein</fullName>
    </submittedName>
</protein>
<feature type="region of interest" description="Disordered" evidence="2">
    <location>
        <begin position="1"/>
        <end position="93"/>
    </location>
</feature>
<keyword evidence="4" id="KW-1185">Reference proteome</keyword>
<feature type="coiled-coil region" evidence="1">
    <location>
        <begin position="281"/>
        <end position="315"/>
    </location>
</feature>